<feature type="domain" description="Pterin-binding" evidence="9">
    <location>
        <begin position="16"/>
        <end position="267"/>
    </location>
</feature>
<dbReference type="SUPFAM" id="SSF51717">
    <property type="entry name" value="Dihydropteroate synthetase-like"/>
    <property type="match status" value="1"/>
</dbReference>
<dbReference type="InterPro" id="IPR011005">
    <property type="entry name" value="Dihydropteroate_synth-like_sf"/>
</dbReference>
<evidence type="ECO:0000259" key="9">
    <source>
        <dbReference type="PROSITE" id="PS50972"/>
    </source>
</evidence>
<dbReference type="EC" id="2.5.1.15" evidence="4"/>
<dbReference type="InterPro" id="IPR045031">
    <property type="entry name" value="DHP_synth-like"/>
</dbReference>
<dbReference type="PROSITE" id="PS50972">
    <property type="entry name" value="PTERIN_BINDING"/>
    <property type="match status" value="1"/>
</dbReference>
<dbReference type="PANTHER" id="PTHR20941">
    <property type="entry name" value="FOLATE SYNTHESIS PROTEINS"/>
    <property type="match status" value="1"/>
</dbReference>
<dbReference type="InterPro" id="IPR006390">
    <property type="entry name" value="DHP_synth_dom"/>
</dbReference>
<dbReference type="InterPro" id="IPR000489">
    <property type="entry name" value="Pterin-binding_dom"/>
</dbReference>
<dbReference type="Pfam" id="PF00809">
    <property type="entry name" value="Pterin_bind"/>
    <property type="match status" value="1"/>
</dbReference>
<dbReference type="NCBIfam" id="TIGR01496">
    <property type="entry name" value="DHPS"/>
    <property type="match status" value="1"/>
</dbReference>
<dbReference type="CDD" id="cd00739">
    <property type="entry name" value="DHPS"/>
    <property type="match status" value="1"/>
</dbReference>
<evidence type="ECO:0000256" key="8">
    <source>
        <dbReference type="ARBA" id="ARBA00022909"/>
    </source>
</evidence>
<dbReference type="GO" id="GO:0005829">
    <property type="term" value="C:cytosol"/>
    <property type="evidence" value="ECO:0007669"/>
    <property type="project" value="TreeGrafter"/>
</dbReference>
<dbReference type="AlphaFoldDB" id="A0AAJ6BF14"/>
<evidence type="ECO:0000256" key="7">
    <source>
        <dbReference type="ARBA" id="ARBA00022842"/>
    </source>
</evidence>
<proteinExistence type="predicted"/>
<evidence type="ECO:0000256" key="5">
    <source>
        <dbReference type="ARBA" id="ARBA00022679"/>
    </source>
</evidence>
<keyword evidence="6" id="KW-0479">Metal-binding</keyword>
<dbReference type="Gene3D" id="3.20.20.20">
    <property type="entry name" value="Dihydropteroate synthase-like"/>
    <property type="match status" value="1"/>
</dbReference>
<reference evidence="10" key="1">
    <citation type="submission" date="2023-03" db="EMBL/GenBank/DDBJ databases">
        <title>Andean soil-derived lignocellulolytic bacterial consortium as a source of novel taxa and putative plastic-active enzymes.</title>
        <authorList>
            <person name="Diaz-Garcia L."/>
            <person name="Chuvochina M."/>
            <person name="Feuerriegel G."/>
            <person name="Bunk B."/>
            <person name="Sproer C."/>
            <person name="Streit W.R."/>
            <person name="Rodriguez L.M."/>
            <person name="Overmann J."/>
            <person name="Jimenez D.J."/>
        </authorList>
    </citation>
    <scope>NUCLEOTIDE SEQUENCE</scope>
    <source>
        <strain evidence="10">MAG 7</strain>
    </source>
</reference>
<accession>A0AAJ6BF14</accession>
<evidence type="ECO:0000256" key="2">
    <source>
        <dbReference type="ARBA" id="ARBA00001946"/>
    </source>
</evidence>
<dbReference type="GO" id="GO:0004156">
    <property type="term" value="F:dihydropteroate synthase activity"/>
    <property type="evidence" value="ECO:0007669"/>
    <property type="project" value="UniProtKB-EC"/>
</dbReference>
<protein>
    <recommendedName>
        <fullName evidence="4">dihydropteroate synthase</fullName>
        <ecNumber evidence="4">2.5.1.15</ecNumber>
    </recommendedName>
</protein>
<organism evidence="10 11">
    <name type="scientific">Candidatus Pseudobacter hemicellulosilyticus</name>
    <dbReference type="NCBI Taxonomy" id="3121375"/>
    <lineage>
        <taxon>Bacteria</taxon>
        <taxon>Pseudomonadati</taxon>
        <taxon>Bacteroidota</taxon>
        <taxon>Chitinophagia</taxon>
        <taxon>Chitinophagales</taxon>
        <taxon>Chitinophagaceae</taxon>
        <taxon>Pseudobacter</taxon>
    </lineage>
</organism>
<evidence type="ECO:0000256" key="3">
    <source>
        <dbReference type="ARBA" id="ARBA00004763"/>
    </source>
</evidence>
<dbReference type="GO" id="GO:0046872">
    <property type="term" value="F:metal ion binding"/>
    <property type="evidence" value="ECO:0007669"/>
    <property type="project" value="UniProtKB-KW"/>
</dbReference>
<keyword evidence="5 10" id="KW-0808">Transferase</keyword>
<dbReference type="PROSITE" id="PS00793">
    <property type="entry name" value="DHPS_2"/>
    <property type="match status" value="1"/>
</dbReference>
<comment type="cofactor">
    <cofactor evidence="2">
        <name>Mg(2+)</name>
        <dbReference type="ChEBI" id="CHEBI:18420"/>
    </cofactor>
</comment>
<sequence length="278" mass="29918">MFTLNCQGRLLVVDKPLVMGIINVTPDSFFSGSRFNGDALVQQAGRLLAEGAAILDIGGQSTRPGSERVSEKEEAARVLPAIRQLLDHFPEAFLSIDTYYASVARQAVEAGVAIVNDISGGSLDPELLPAVASLGSPYICMHMRGTPDTMQEQTDYTDVTREVLDHFIALVARLEALGIRDIIIDPGFGFAKTLPQNYELLRNLSLLKMLGKPLLVGVSRKGMIYRQLGITADAALNGTTVLNTVGLMNGASILRVHDVKEAVEAVKLWEAVKVGTGL</sequence>
<dbReference type="PANTHER" id="PTHR20941:SF1">
    <property type="entry name" value="FOLIC ACID SYNTHESIS PROTEIN FOL1"/>
    <property type="match status" value="1"/>
</dbReference>
<evidence type="ECO:0000256" key="6">
    <source>
        <dbReference type="ARBA" id="ARBA00022723"/>
    </source>
</evidence>
<comment type="pathway">
    <text evidence="3">Cofactor biosynthesis; tetrahydrofolate biosynthesis; 7,8-dihydrofolate from 2-amino-4-hydroxy-6-hydroxymethyl-7,8-dihydropteridine diphosphate and 4-aminobenzoate: step 1/2.</text>
</comment>
<evidence type="ECO:0000256" key="4">
    <source>
        <dbReference type="ARBA" id="ARBA00012458"/>
    </source>
</evidence>
<evidence type="ECO:0000256" key="1">
    <source>
        <dbReference type="ARBA" id="ARBA00000012"/>
    </source>
</evidence>
<evidence type="ECO:0000313" key="10">
    <source>
        <dbReference type="EMBL" id="WEK34653.1"/>
    </source>
</evidence>
<dbReference type="EMBL" id="CP119311">
    <property type="protein sequence ID" value="WEK34653.1"/>
    <property type="molecule type" value="Genomic_DNA"/>
</dbReference>
<keyword evidence="8" id="KW-0289">Folate biosynthesis</keyword>
<dbReference type="GO" id="GO:0046656">
    <property type="term" value="P:folic acid biosynthetic process"/>
    <property type="evidence" value="ECO:0007669"/>
    <property type="project" value="UniProtKB-KW"/>
</dbReference>
<evidence type="ECO:0000313" key="11">
    <source>
        <dbReference type="Proteomes" id="UP001220610"/>
    </source>
</evidence>
<name>A0AAJ6BF14_9BACT</name>
<comment type="catalytic activity">
    <reaction evidence="1">
        <text>(7,8-dihydropterin-6-yl)methyl diphosphate + 4-aminobenzoate = 7,8-dihydropteroate + diphosphate</text>
        <dbReference type="Rhea" id="RHEA:19949"/>
        <dbReference type="ChEBI" id="CHEBI:17836"/>
        <dbReference type="ChEBI" id="CHEBI:17839"/>
        <dbReference type="ChEBI" id="CHEBI:33019"/>
        <dbReference type="ChEBI" id="CHEBI:72950"/>
        <dbReference type="EC" id="2.5.1.15"/>
    </reaction>
</comment>
<dbReference type="Proteomes" id="UP001220610">
    <property type="component" value="Chromosome"/>
</dbReference>
<dbReference type="GO" id="GO:0046654">
    <property type="term" value="P:tetrahydrofolate biosynthetic process"/>
    <property type="evidence" value="ECO:0007669"/>
    <property type="project" value="TreeGrafter"/>
</dbReference>
<gene>
    <name evidence="10" type="primary">folP</name>
    <name evidence="10" type="ORF">P0Y53_19375</name>
</gene>
<keyword evidence="7" id="KW-0460">Magnesium</keyword>